<feature type="signal peptide" evidence="5">
    <location>
        <begin position="1"/>
        <end position="22"/>
    </location>
</feature>
<dbReference type="EMBL" id="JACJVR010000071">
    <property type="protein sequence ID" value="MBB6693363.1"/>
    <property type="molecule type" value="Genomic_DNA"/>
</dbReference>
<feature type="chain" id="PRO_5038864395" evidence="5">
    <location>
        <begin position="23"/>
        <end position="463"/>
    </location>
</feature>
<dbReference type="Proteomes" id="UP000553776">
    <property type="component" value="Unassembled WGS sequence"/>
</dbReference>
<dbReference type="PROSITE" id="PS51257">
    <property type="entry name" value="PROKAR_LIPOPROTEIN"/>
    <property type="match status" value="1"/>
</dbReference>
<dbReference type="GO" id="GO:1901982">
    <property type="term" value="F:maltose binding"/>
    <property type="evidence" value="ECO:0007669"/>
    <property type="project" value="TreeGrafter"/>
</dbReference>
<gene>
    <name evidence="6" type="ORF">H7B90_18315</name>
</gene>
<accession>A0A841U4X8</accession>
<evidence type="ECO:0000256" key="3">
    <source>
        <dbReference type="ARBA" id="ARBA00022729"/>
    </source>
</evidence>
<feature type="region of interest" description="Disordered" evidence="4">
    <location>
        <begin position="28"/>
        <end position="61"/>
    </location>
</feature>
<name>A0A841U4X8_9BACL</name>
<dbReference type="GO" id="GO:0015768">
    <property type="term" value="P:maltose transport"/>
    <property type="evidence" value="ECO:0007669"/>
    <property type="project" value="TreeGrafter"/>
</dbReference>
<dbReference type="GO" id="GO:0042956">
    <property type="term" value="P:maltodextrin transmembrane transport"/>
    <property type="evidence" value="ECO:0007669"/>
    <property type="project" value="TreeGrafter"/>
</dbReference>
<evidence type="ECO:0000313" key="7">
    <source>
        <dbReference type="Proteomes" id="UP000553776"/>
    </source>
</evidence>
<dbReference type="GO" id="GO:0055052">
    <property type="term" value="C:ATP-binding cassette (ABC) transporter complex, substrate-binding subunit-containing"/>
    <property type="evidence" value="ECO:0007669"/>
    <property type="project" value="TreeGrafter"/>
</dbReference>
<dbReference type="Gene3D" id="3.40.190.10">
    <property type="entry name" value="Periplasmic binding protein-like II"/>
    <property type="match status" value="1"/>
</dbReference>
<evidence type="ECO:0000256" key="4">
    <source>
        <dbReference type="SAM" id="MobiDB-lite"/>
    </source>
</evidence>
<evidence type="ECO:0000256" key="1">
    <source>
        <dbReference type="ARBA" id="ARBA00008520"/>
    </source>
</evidence>
<evidence type="ECO:0000256" key="2">
    <source>
        <dbReference type="ARBA" id="ARBA00022448"/>
    </source>
</evidence>
<dbReference type="SUPFAM" id="SSF53850">
    <property type="entry name" value="Periplasmic binding protein-like II"/>
    <property type="match status" value="1"/>
</dbReference>
<dbReference type="CDD" id="cd14749">
    <property type="entry name" value="PBP2_XBP1_like"/>
    <property type="match status" value="1"/>
</dbReference>
<dbReference type="PANTHER" id="PTHR30061:SF50">
    <property type="entry name" value="MALTOSE_MALTODEXTRIN-BINDING PERIPLASMIC PROTEIN"/>
    <property type="match status" value="1"/>
</dbReference>
<comment type="similarity">
    <text evidence="1">Belongs to the bacterial solute-binding protein 1 family.</text>
</comment>
<evidence type="ECO:0000256" key="5">
    <source>
        <dbReference type="SAM" id="SignalP"/>
    </source>
</evidence>
<dbReference type="InterPro" id="IPR006059">
    <property type="entry name" value="SBP"/>
</dbReference>
<evidence type="ECO:0000313" key="6">
    <source>
        <dbReference type="EMBL" id="MBB6693363.1"/>
    </source>
</evidence>
<reference evidence="6 7" key="1">
    <citation type="submission" date="2020-08" db="EMBL/GenBank/DDBJ databases">
        <title>Cohnella phylogeny.</title>
        <authorList>
            <person name="Dunlap C."/>
        </authorList>
    </citation>
    <scope>NUCLEOTIDE SEQUENCE [LARGE SCALE GENOMIC DNA]</scope>
    <source>
        <strain evidence="6 7">DSM 25239</strain>
    </source>
</reference>
<proteinExistence type="inferred from homology"/>
<keyword evidence="7" id="KW-1185">Reference proteome</keyword>
<protein>
    <submittedName>
        <fullName evidence="6">Extracellular solute-binding protein</fullName>
    </submittedName>
</protein>
<sequence length="463" mass="51045">MNRKRSYAVIPAVLLVLSASLAACGGKNGAESSSSSSEPSAASATSPASGGSSAPASASPSAAASGKKVSIEYWQYEFPAKVELIDELIKQFEEKHPNIDVKQTNFPYDQYNQKVATLVPAGKGPDVINLYYGWLPKYVSSGYLQPLPEEAFPAADIEKEYFPFVQTAKLGGKYYALPTGVRTLALFYNKDLFAKAGLTQPPATWQELVDDAKKLTEKDANGQFVVEGFAWEPGSQLHHWFRDGLLYQAGGKDTSDDRRKLLWKDSPAGLEAFKYLVDFAKEHKVGINGVFNDDANAFKTGHAAINVDGSYRLGSLKDAPGLNYAIAPLPAYKDKSTQASFWANAIPSTVKGDKLEAAAEFLKFLTSPEVQEQWVEKTGELPAKQEVALQEKYANDEKLGPFISQLPYAKSHFFVDETQERTLFVEAVDQVLLKNVPVEKAFDELTEKTQKLYDEYWAKQDKK</sequence>
<keyword evidence="3 5" id="KW-0732">Signal</keyword>
<dbReference type="Pfam" id="PF13416">
    <property type="entry name" value="SBP_bac_8"/>
    <property type="match status" value="1"/>
</dbReference>
<organism evidence="6 7">
    <name type="scientific">Cohnella xylanilytica</name>
    <dbReference type="NCBI Taxonomy" id="557555"/>
    <lineage>
        <taxon>Bacteria</taxon>
        <taxon>Bacillati</taxon>
        <taxon>Bacillota</taxon>
        <taxon>Bacilli</taxon>
        <taxon>Bacillales</taxon>
        <taxon>Paenibacillaceae</taxon>
        <taxon>Cohnella</taxon>
    </lineage>
</organism>
<dbReference type="RefSeq" id="WP_185137348.1">
    <property type="nucleotide sequence ID" value="NZ_JACJVR010000071.1"/>
</dbReference>
<keyword evidence="2" id="KW-0813">Transport</keyword>
<comment type="caution">
    <text evidence="6">The sequence shown here is derived from an EMBL/GenBank/DDBJ whole genome shotgun (WGS) entry which is preliminary data.</text>
</comment>
<dbReference type="AlphaFoldDB" id="A0A841U4X8"/>
<dbReference type="PANTHER" id="PTHR30061">
    <property type="entry name" value="MALTOSE-BINDING PERIPLASMIC PROTEIN"/>
    <property type="match status" value="1"/>
</dbReference>